<dbReference type="PANTHER" id="PTHR46401">
    <property type="entry name" value="GLYCOSYLTRANSFERASE WBBK-RELATED"/>
    <property type="match status" value="1"/>
</dbReference>
<dbReference type="Proteomes" id="UP001500552">
    <property type="component" value="Unassembled WGS sequence"/>
</dbReference>
<accession>A0ABP8LXG0</accession>
<evidence type="ECO:0000313" key="4">
    <source>
        <dbReference type="Proteomes" id="UP001500552"/>
    </source>
</evidence>
<dbReference type="PANTHER" id="PTHR46401:SF2">
    <property type="entry name" value="GLYCOSYLTRANSFERASE WBBK-RELATED"/>
    <property type="match status" value="1"/>
</dbReference>
<feature type="domain" description="Glycosyl transferase family 1" evidence="2">
    <location>
        <begin position="200"/>
        <end position="346"/>
    </location>
</feature>
<dbReference type="Gene3D" id="3.40.50.2000">
    <property type="entry name" value="Glycogen Phosphorylase B"/>
    <property type="match status" value="2"/>
</dbReference>
<dbReference type="EMBL" id="BAABHC010000024">
    <property type="protein sequence ID" value="GAA4439525.1"/>
    <property type="molecule type" value="Genomic_DNA"/>
</dbReference>
<proteinExistence type="predicted"/>
<gene>
    <name evidence="3" type="ORF">GCM10023188_35960</name>
</gene>
<sequence length="388" mass="43950">MHIILIGNYQPDKLESMDRFTYMLEMGFRNQGHDVSVWRPKAIIGRVVKSTTYGIGKWCGYIDKWLLFPLQIKWRLRNKQLDDKSVFFHICDHSNAPYLQHLPQERSAITCHDVLAIRGALGDEDTYCTASFAGKLLQKWILGNINNVNRLACVSQQTLLQLKNIIRENKNQQERWRVIYNGFNAEFKPMEQQEAKSLVNKTGYKSGAPFILHVGSGLPRKNRKLLLEMIVVLGQTWKGNVCYAGDAVDKELLDHITSFKLNNRVFCIEKPNHATLVALYSSCEAFIFPSFSEGFGWPVIEAQACGAPVIASNIEPMPEVSGGAALHVDPNKPEDFAAALLSLKTISTRTKLIQLGFNNIMRFETGKMIDSYLNLYGSKKYNTDMHVA</sequence>
<evidence type="ECO:0000256" key="1">
    <source>
        <dbReference type="ARBA" id="ARBA00022679"/>
    </source>
</evidence>
<keyword evidence="1" id="KW-0808">Transferase</keyword>
<comment type="caution">
    <text evidence="3">The sequence shown here is derived from an EMBL/GenBank/DDBJ whole genome shotgun (WGS) entry which is preliminary data.</text>
</comment>
<dbReference type="SUPFAM" id="SSF53756">
    <property type="entry name" value="UDP-Glycosyltransferase/glycogen phosphorylase"/>
    <property type="match status" value="1"/>
</dbReference>
<evidence type="ECO:0000259" key="2">
    <source>
        <dbReference type="Pfam" id="PF00534"/>
    </source>
</evidence>
<organism evidence="3 4">
    <name type="scientific">Pontibacter saemangeumensis</name>
    <dbReference type="NCBI Taxonomy" id="1084525"/>
    <lineage>
        <taxon>Bacteria</taxon>
        <taxon>Pseudomonadati</taxon>
        <taxon>Bacteroidota</taxon>
        <taxon>Cytophagia</taxon>
        <taxon>Cytophagales</taxon>
        <taxon>Hymenobacteraceae</taxon>
        <taxon>Pontibacter</taxon>
    </lineage>
</organism>
<reference evidence="4" key="1">
    <citation type="journal article" date="2019" name="Int. J. Syst. Evol. Microbiol.">
        <title>The Global Catalogue of Microorganisms (GCM) 10K type strain sequencing project: providing services to taxonomists for standard genome sequencing and annotation.</title>
        <authorList>
            <consortium name="The Broad Institute Genomics Platform"/>
            <consortium name="The Broad Institute Genome Sequencing Center for Infectious Disease"/>
            <person name="Wu L."/>
            <person name="Ma J."/>
        </authorList>
    </citation>
    <scope>NUCLEOTIDE SEQUENCE [LARGE SCALE GENOMIC DNA]</scope>
    <source>
        <strain evidence="4">JCM 17926</strain>
    </source>
</reference>
<dbReference type="InterPro" id="IPR001296">
    <property type="entry name" value="Glyco_trans_1"/>
</dbReference>
<name>A0ABP8LXG0_9BACT</name>
<protein>
    <recommendedName>
        <fullName evidence="2">Glycosyl transferase family 1 domain-containing protein</fullName>
    </recommendedName>
</protein>
<keyword evidence="4" id="KW-1185">Reference proteome</keyword>
<dbReference type="CDD" id="cd03809">
    <property type="entry name" value="GT4_MtfB-like"/>
    <property type="match status" value="1"/>
</dbReference>
<evidence type="ECO:0000313" key="3">
    <source>
        <dbReference type="EMBL" id="GAA4439525.1"/>
    </source>
</evidence>
<dbReference type="Pfam" id="PF00534">
    <property type="entry name" value="Glycos_transf_1"/>
    <property type="match status" value="1"/>
</dbReference>